<comment type="caution">
    <text evidence="1">The sequence shown here is derived from an EMBL/GenBank/DDBJ whole genome shotgun (WGS) entry which is preliminary data.</text>
</comment>
<feature type="non-terminal residue" evidence="1">
    <location>
        <position position="84"/>
    </location>
</feature>
<dbReference type="Proteomes" id="UP000308444">
    <property type="component" value="Unassembled WGS sequence"/>
</dbReference>
<sequence length="84" mass="9756">MDFKQLENKFEKKKVNTFLVYQKGELTTEYYKTPECANNLYKINSITKSIVSLLIGIAIDKGYINDIHTSITEWIENVPGEKHD</sequence>
<dbReference type="GO" id="GO:0016787">
    <property type="term" value="F:hydrolase activity"/>
    <property type="evidence" value="ECO:0007669"/>
    <property type="project" value="UniProtKB-KW"/>
</dbReference>
<protein>
    <submittedName>
        <fullName evidence="1">6-aminohexanoate hydrolase</fullName>
    </submittedName>
</protein>
<organism evidence="1 2">
    <name type="scientific">Bacillus cereus</name>
    <dbReference type="NCBI Taxonomy" id="1396"/>
    <lineage>
        <taxon>Bacteria</taxon>
        <taxon>Bacillati</taxon>
        <taxon>Bacillota</taxon>
        <taxon>Bacilli</taxon>
        <taxon>Bacillales</taxon>
        <taxon>Bacillaceae</taxon>
        <taxon>Bacillus</taxon>
        <taxon>Bacillus cereus group</taxon>
    </lineage>
</organism>
<dbReference type="AlphaFoldDB" id="A0A9X8ZZ22"/>
<evidence type="ECO:0000313" key="1">
    <source>
        <dbReference type="EMBL" id="TKI82132.1"/>
    </source>
</evidence>
<dbReference type="Gene3D" id="3.40.710.10">
    <property type="entry name" value="DD-peptidase/beta-lactamase superfamily"/>
    <property type="match status" value="1"/>
</dbReference>
<dbReference type="InterPro" id="IPR012338">
    <property type="entry name" value="Beta-lactam/transpept-like"/>
</dbReference>
<gene>
    <name evidence="1" type="ORF">FC695_42270</name>
</gene>
<proteinExistence type="predicted"/>
<dbReference type="EMBL" id="SZOH01004906">
    <property type="protein sequence ID" value="TKI82132.1"/>
    <property type="molecule type" value="Genomic_DNA"/>
</dbReference>
<dbReference type="SUPFAM" id="SSF56601">
    <property type="entry name" value="beta-lactamase/transpeptidase-like"/>
    <property type="match status" value="1"/>
</dbReference>
<keyword evidence="1" id="KW-0378">Hydrolase</keyword>
<name>A0A9X8ZZ22_BACCE</name>
<evidence type="ECO:0000313" key="2">
    <source>
        <dbReference type="Proteomes" id="UP000308444"/>
    </source>
</evidence>
<accession>A0A9X8ZZ22</accession>
<reference evidence="1 2" key="1">
    <citation type="journal article" date="2019" name="Environ. Microbiol.">
        <title>An active ?-lactamase is a part of an orchestrated cell wall stress resistance network of Bacillus subtilis and related rhizosphere species.</title>
        <authorList>
            <person name="Bucher T."/>
            <person name="Keren-Paz A."/>
            <person name="Hausser J."/>
            <person name="Olender T."/>
            <person name="Cytryn E."/>
            <person name="Kolodkin-Gal I."/>
        </authorList>
    </citation>
    <scope>NUCLEOTIDE SEQUENCE [LARGE SCALE GENOMIC DNA]</scope>
    <source>
        <strain evidence="1 2">I32</strain>
    </source>
</reference>